<dbReference type="AlphaFoldDB" id="A0A1V5ZPM2"/>
<protein>
    <submittedName>
        <fullName evidence="1">Uncharacterized protein</fullName>
    </submittedName>
</protein>
<dbReference type="EMBL" id="MWDB01000006">
    <property type="protein sequence ID" value="OQB42071.1"/>
    <property type="molecule type" value="Genomic_DNA"/>
</dbReference>
<proteinExistence type="predicted"/>
<reference evidence="1" key="1">
    <citation type="submission" date="2017-02" db="EMBL/GenBank/DDBJ databases">
        <title>Delving into the versatile metabolic prowess of the omnipresent phylum Bacteroidetes.</title>
        <authorList>
            <person name="Nobu M.K."/>
            <person name="Mei R."/>
            <person name="Narihiro T."/>
            <person name="Kuroda K."/>
            <person name="Liu W.-T."/>
        </authorList>
    </citation>
    <scope>NUCLEOTIDE SEQUENCE</scope>
    <source>
        <strain evidence="1">ADurb.Bin160</strain>
    </source>
</reference>
<gene>
    <name evidence="1" type="ORF">BWY04_00430</name>
</gene>
<organism evidence="1">
    <name type="scientific">candidate division CPR1 bacterium ADurb.Bin160</name>
    <dbReference type="NCBI Taxonomy" id="1852826"/>
    <lineage>
        <taxon>Bacteria</taxon>
        <taxon>candidate division CPR1</taxon>
    </lineage>
</organism>
<comment type="caution">
    <text evidence="1">The sequence shown here is derived from an EMBL/GenBank/DDBJ whole genome shotgun (WGS) entry which is preliminary data.</text>
</comment>
<sequence length="61" mass="7226">MRDFIKTLKNLSFKILEAPNKLKLPETMEDCLSLFKQGTNNNSYKNEKSFSYDYLKPFIET</sequence>
<evidence type="ECO:0000313" key="1">
    <source>
        <dbReference type="EMBL" id="OQB42071.1"/>
    </source>
</evidence>
<accession>A0A1V5ZPM2</accession>
<name>A0A1V5ZPM2_9BACT</name>
<dbReference type="Proteomes" id="UP000485621">
    <property type="component" value="Unassembled WGS sequence"/>
</dbReference>